<dbReference type="AlphaFoldDB" id="A0A6J4PK69"/>
<feature type="non-terminal residue" evidence="1">
    <location>
        <position position="1"/>
    </location>
</feature>
<evidence type="ECO:0000313" key="1">
    <source>
        <dbReference type="EMBL" id="CAA9418235.1"/>
    </source>
</evidence>
<name>A0A6J4PK69_9ACTN</name>
<gene>
    <name evidence="1" type="ORF">AVDCRST_MAG01-01-2069</name>
</gene>
<sequence>CMLWYGFDSRRDRTGCWKPCAGGSPGTPGTGRCPCAPRTSRRWASTRGGLDAASFCATWAGRPSTRAGAWARRSPTPTLGCRTAATARSNWRTAPS</sequence>
<accession>A0A6J4PK69</accession>
<feature type="non-terminal residue" evidence="1">
    <location>
        <position position="96"/>
    </location>
</feature>
<proteinExistence type="predicted"/>
<reference evidence="1" key="1">
    <citation type="submission" date="2020-02" db="EMBL/GenBank/DDBJ databases">
        <authorList>
            <person name="Meier V. D."/>
        </authorList>
    </citation>
    <scope>NUCLEOTIDE SEQUENCE</scope>
    <source>
        <strain evidence="1">AVDCRST_MAG01</strain>
    </source>
</reference>
<organism evidence="1">
    <name type="scientific">uncultured Rubrobacteraceae bacterium</name>
    <dbReference type="NCBI Taxonomy" id="349277"/>
    <lineage>
        <taxon>Bacteria</taxon>
        <taxon>Bacillati</taxon>
        <taxon>Actinomycetota</taxon>
        <taxon>Rubrobacteria</taxon>
        <taxon>Rubrobacterales</taxon>
        <taxon>Rubrobacteraceae</taxon>
        <taxon>environmental samples</taxon>
    </lineage>
</organism>
<dbReference type="EMBL" id="CADCUW010000294">
    <property type="protein sequence ID" value="CAA9418235.1"/>
    <property type="molecule type" value="Genomic_DNA"/>
</dbReference>
<protein>
    <submittedName>
        <fullName evidence="1">Uncharacterized protein</fullName>
    </submittedName>
</protein>